<dbReference type="eggNOG" id="COG3209">
    <property type="taxonomic scope" value="Bacteria"/>
</dbReference>
<dbReference type="OrthoDB" id="8552614at2"/>
<keyword evidence="3" id="KW-1185">Reference proteome</keyword>
<feature type="region of interest" description="Disordered" evidence="1">
    <location>
        <begin position="1"/>
        <end position="32"/>
    </location>
</feature>
<name>M5EUT4_9HYPH</name>
<gene>
    <name evidence="2" type="ORF">MESS2_680007</name>
</gene>
<accession>M5EUT4</accession>
<dbReference type="Proteomes" id="UP000012062">
    <property type="component" value="Unassembled WGS sequence"/>
</dbReference>
<proteinExistence type="predicted"/>
<evidence type="ECO:0000256" key="1">
    <source>
        <dbReference type="SAM" id="MobiDB-lite"/>
    </source>
</evidence>
<comment type="caution">
    <text evidence="2">The sequence shown here is derived from an EMBL/GenBank/DDBJ whole genome shotgun (WGS) entry which is preliminary data.</text>
</comment>
<reference evidence="2 3" key="1">
    <citation type="submission" date="2013-02" db="EMBL/GenBank/DDBJ databases">
        <authorList>
            <person name="Genoscope - CEA"/>
        </authorList>
    </citation>
    <scope>NUCLEOTIDE SEQUENCE [LARGE SCALE GENOMIC DNA]</scope>
    <source>
        <strain evidence="2 3">STM 2683</strain>
    </source>
</reference>
<protein>
    <submittedName>
        <fullName evidence="2">Uncharacterized protein</fullName>
    </submittedName>
</protein>
<sequence>MVQSEPTKPVAAPSANEGTSQQPSSRRERSAFDDFVDDLIDTPRRIKNDTAQFFRDLHDDPLEAIVALSNSIPNPASVAPSEGLAALKALGQAATNVLATTRSGMLSKPLGEVLSEAEHLYQGVDDLSKRPSDLVAEGKLVEDVLGKSANEASRLKAAADLPSGSFSMSDWADYPIAVVPKPEGPFIRLEGTEHKAARKAADKANRIIRRQRGLVGQPVDVHEIKPVKFGGSPTDASNKVLLLREVHQQQVTPWWNKLLKDIGE</sequence>
<evidence type="ECO:0000313" key="2">
    <source>
        <dbReference type="EMBL" id="CCV07997.1"/>
    </source>
</evidence>
<evidence type="ECO:0000313" key="3">
    <source>
        <dbReference type="Proteomes" id="UP000012062"/>
    </source>
</evidence>
<dbReference type="RefSeq" id="WP_008876873.1">
    <property type="nucleotide sequence ID" value="NZ_CAUM01000137.1"/>
</dbReference>
<organism evidence="2 3">
    <name type="scientific">Mesorhizobium metallidurans STM 2683</name>
    <dbReference type="NCBI Taxonomy" id="1297569"/>
    <lineage>
        <taxon>Bacteria</taxon>
        <taxon>Pseudomonadati</taxon>
        <taxon>Pseudomonadota</taxon>
        <taxon>Alphaproteobacteria</taxon>
        <taxon>Hyphomicrobiales</taxon>
        <taxon>Phyllobacteriaceae</taxon>
        <taxon>Mesorhizobium</taxon>
    </lineage>
</organism>
<dbReference type="AlphaFoldDB" id="M5EUT4"/>
<dbReference type="EMBL" id="CAUM01000137">
    <property type="protein sequence ID" value="CCV07997.1"/>
    <property type="molecule type" value="Genomic_DNA"/>
</dbReference>